<organism evidence="5">
    <name type="scientific">mine drainage metagenome</name>
    <dbReference type="NCBI Taxonomy" id="410659"/>
    <lineage>
        <taxon>unclassified sequences</taxon>
        <taxon>metagenomes</taxon>
        <taxon>ecological metagenomes</taxon>
    </lineage>
</organism>
<sequence length="163" mass="18477">MPKDAVTQIVDQWREQRPDLDPSPMGTLGRLSRSSLLVDRALNALFAQHGLQASEFDILATLRRSGHPFTLNPSQLSESLMVNSSTMTNRLDRLEGSGRIRRVTAIDDRRALLVELTPKGLKLVDHVVEFHLKNEEEILSVFSENEKKTLEKLLSKLERHLAQ</sequence>
<dbReference type="Gene3D" id="1.10.10.10">
    <property type="entry name" value="Winged helix-like DNA-binding domain superfamily/Winged helix DNA-binding domain"/>
    <property type="match status" value="1"/>
</dbReference>
<accession>A0A1J5Q660</accession>
<dbReference type="InterPro" id="IPR036388">
    <property type="entry name" value="WH-like_DNA-bd_sf"/>
</dbReference>
<dbReference type="SMART" id="SM00347">
    <property type="entry name" value="HTH_MARR"/>
    <property type="match status" value="1"/>
</dbReference>
<dbReference type="PANTHER" id="PTHR42756">
    <property type="entry name" value="TRANSCRIPTIONAL REGULATOR, MARR"/>
    <property type="match status" value="1"/>
</dbReference>
<dbReference type="SUPFAM" id="SSF46785">
    <property type="entry name" value="Winged helix' DNA-binding domain"/>
    <property type="match status" value="1"/>
</dbReference>
<proteinExistence type="predicted"/>
<feature type="domain" description="HTH marR-type" evidence="4">
    <location>
        <begin position="21"/>
        <end position="159"/>
    </location>
</feature>
<protein>
    <submittedName>
        <fullName evidence="5">HTH-type transcriptional regulator MhqR</fullName>
    </submittedName>
</protein>
<comment type="caution">
    <text evidence="5">The sequence shown here is derived from an EMBL/GenBank/DDBJ whole genome shotgun (WGS) entry which is preliminary data.</text>
</comment>
<dbReference type="InterPro" id="IPR000835">
    <property type="entry name" value="HTH_MarR-typ"/>
</dbReference>
<dbReference type="GO" id="GO:0003677">
    <property type="term" value="F:DNA binding"/>
    <property type="evidence" value="ECO:0007669"/>
    <property type="project" value="UniProtKB-KW"/>
</dbReference>
<keyword evidence="2" id="KW-0238">DNA-binding</keyword>
<gene>
    <name evidence="5" type="primary">mhqR_6</name>
    <name evidence="5" type="ORF">GALL_390740</name>
</gene>
<dbReference type="InterPro" id="IPR036390">
    <property type="entry name" value="WH_DNA-bd_sf"/>
</dbReference>
<evidence type="ECO:0000256" key="1">
    <source>
        <dbReference type="ARBA" id="ARBA00023015"/>
    </source>
</evidence>
<dbReference type="Pfam" id="PF01047">
    <property type="entry name" value="MarR"/>
    <property type="match status" value="1"/>
</dbReference>
<evidence type="ECO:0000256" key="3">
    <source>
        <dbReference type="ARBA" id="ARBA00023163"/>
    </source>
</evidence>
<dbReference type="PRINTS" id="PR00598">
    <property type="entry name" value="HTHMARR"/>
</dbReference>
<reference evidence="5" key="1">
    <citation type="submission" date="2016-10" db="EMBL/GenBank/DDBJ databases">
        <title>Sequence of Gallionella enrichment culture.</title>
        <authorList>
            <person name="Poehlein A."/>
            <person name="Muehling M."/>
            <person name="Daniel R."/>
        </authorList>
    </citation>
    <scope>NUCLEOTIDE SEQUENCE</scope>
</reference>
<dbReference type="PANTHER" id="PTHR42756:SF1">
    <property type="entry name" value="TRANSCRIPTIONAL REPRESSOR OF EMRAB OPERON"/>
    <property type="match status" value="1"/>
</dbReference>
<evidence type="ECO:0000313" key="5">
    <source>
        <dbReference type="EMBL" id="OIQ79193.1"/>
    </source>
</evidence>
<dbReference type="EMBL" id="MLJW01001257">
    <property type="protein sequence ID" value="OIQ79193.1"/>
    <property type="molecule type" value="Genomic_DNA"/>
</dbReference>
<keyword evidence="3" id="KW-0804">Transcription</keyword>
<name>A0A1J5Q660_9ZZZZ</name>
<keyword evidence="1" id="KW-0805">Transcription regulation</keyword>
<evidence type="ECO:0000256" key="2">
    <source>
        <dbReference type="ARBA" id="ARBA00023125"/>
    </source>
</evidence>
<dbReference type="AlphaFoldDB" id="A0A1J5Q660"/>
<evidence type="ECO:0000259" key="4">
    <source>
        <dbReference type="PROSITE" id="PS50995"/>
    </source>
</evidence>
<dbReference type="PROSITE" id="PS50995">
    <property type="entry name" value="HTH_MARR_2"/>
    <property type="match status" value="1"/>
</dbReference>
<dbReference type="GO" id="GO:0003700">
    <property type="term" value="F:DNA-binding transcription factor activity"/>
    <property type="evidence" value="ECO:0007669"/>
    <property type="project" value="InterPro"/>
</dbReference>